<sequence length="71" mass="7897">MGCRNLQTTGNFKSVFSVQNVGGYQTIQCPARKSNNKVLQHGFFPGKVERKEAVHHTNKGNSLHFFASAVF</sequence>
<gene>
    <name evidence="1" type="ORF">CCS08_00620</name>
</gene>
<dbReference type="Proteomes" id="UP000197270">
    <property type="component" value="Unassembled WGS sequence"/>
</dbReference>
<proteinExistence type="predicted"/>
<organism evidence="1 2">
    <name type="scientific">Escherichia coli</name>
    <dbReference type="NCBI Taxonomy" id="562"/>
    <lineage>
        <taxon>Bacteria</taxon>
        <taxon>Pseudomonadati</taxon>
        <taxon>Pseudomonadota</taxon>
        <taxon>Gammaproteobacteria</taxon>
        <taxon>Enterobacterales</taxon>
        <taxon>Enterobacteriaceae</taxon>
        <taxon>Escherichia</taxon>
    </lineage>
</organism>
<dbReference type="EMBL" id="NHTF01000003">
    <property type="protein sequence ID" value="OWW57296.1"/>
    <property type="molecule type" value="Genomic_DNA"/>
</dbReference>
<accession>A0AAX0PS41</accession>
<evidence type="ECO:0000313" key="1">
    <source>
        <dbReference type="EMBL" id="OWW57296.1"/>
    </source>
</evidence>
<evidence type="ECO:0000313" key="2">
    <source>
        <dbReference type="Proteomes" id="UP000197270"/>
    </source>
</evidence>
<reference evidence="1 2" key="1">
    <citation type="submission" date="2017-05" db="EMBL/GenBank/DDBJ databases">
        <title>Sequencing of Escherichia coli that cause persistent and transient Mastitis.</title>
        <authorList>
            <person name="Thacker T.C."/>
            <person name="Lippolis J.D."/>
            <person name="Brunelle B.W."/>
            <person name="Casey T.A."/>
            <person name="Reinhardt T.A."/>
            <person name="Sacco R.E."/>
            <person name="Holman D.B."/>
        </authorList>
    </citation>
    <scope>NUCLEOTIDE SEQUENCE [LARGE SCALE GENOMIC DNA]</scope>
    <source>
        <strain evidence="1 2">ECA-B</strain>
    </source>
</reference>
<dbReference type="AlphaFoldDB" id="A0AAX0PS41"/>
<protein>
    <submittedName>
        <fullName evidence="1">Uncharacterized protein</fullName>
    </submittedName>
</protein>
<name>A0AAX0PS41_ECOLX</name>
<comment type="caution">
    <text evidence="1">The sequence shown here is derived from an EMBL/GenBank/DDBJ whole genome shotgun (WGS) entry which is preliminary data.</text>
</comment>